<dbReference type="Gene3D" id="2.60.40.10">
    <property type="entry name" value="Immunoglobulins"/>
    <property type="match status" value="1"/>
</dbReference>
<evidence type="ECO:0000256" key="4">
    <source>
        <dbReference type="ARBA" id="ARBA00023319"/>
    </source>
</evidence>
<evidence type="ECO:0000259" key="6">
    <source>
        <dbReference type="PROSITE" id="PS50835"/>
    </source>
</evidence>
<protein>
    <recommendedName>
        <fullName evidence="6">Ig-like domain-containing protein</fullName>
    </recommendedName>
</protein>
<feature type="compositionally biased region" description="Basic residues" evidence="5">
    <location>
        <begin position="95"/>
        <end position="106"/>
    </location>
</feature>
<dbReference type="SMART" id="SM00409">
    <property type="entry name" value="IG"/>
    <property type="match status" value="1"/>
</dbReference>
<dbReference type="PANTHER" id="PTHR12231">
    <property type="entry name" value="CTX-RELATED TYPE I TRANSMEMBRANE PROTEIN"/>
    <property type="match status" value="1"/>
</dbReference>
<sequence>PHTRISTKSVLHKREPDVRLLWDPNIILARAGRLQTYQGGLSRAKRDNFAGLISLFFNGRRETLSHSQRVWWCPFTTRSQKGLPFDYSMTEIKKKDKKGKKKGGKKGQKEKEGDPATAAAPKLKPIKNPIIVGEGNKLTVKCEATGNPVPTYRWFKDGNELKKSRKVKIKSNLKFSRVQISSAKLEDSGNYTCVVENPLGKDNSTGTVNVQGDQEPILTEEAAELHSS</sequence>
<dbReference type="Pfam" id="PF07679">
    <property type="entry name" value="I-set"/>
    <property type="match status" value="1"/>
</dbReference>
<dbReference type="InterPro" id="IPR007110">
    <property type="entry name" value="Ig-like_dom"/>
</dbReference>
<evidence type="ECO:0000256" key="5">
    <source>
        <dbReference type="SAM" id="MobiDB-lite"/>
    </source>
</evidence>
<dbReference type="EMBL" id="JAHRIM010040118">
    <property type="protein sequence ID" value="MEQ2266330.1"/>
    <property type="molecule type" value="Genomic_DNA"/>
</dbReference>
<dbReference type="InterPro" id="IPR036179">
    <property type="entry name" value="Ig-like_dom_sf"/>
</dbReference>
<evidence type="ECO:0000256" key="3">
    <source>
        <dbReference type="ARBA" id="ARBA00023157"/>
    </source>
</evidence>
<name>A0ABV0WAM9_9TELE</name>
<keyword evidence="8" id="KW-1185">Reference proteome</keyword>
<evidence type="ECO:0000256" key="2">
    <source>
        <dbReference type="ARBA" id="ARBA00022737"/>
    </source>
</evidence>
<feature type="domain" description="Ig-like" evidence="6">
    <location>
        <begin position="121"/>
        <end position="211"/>
    </location>
</feature>
<feature type="region of interest" description="Disordered" evidence="5">
    <location>
        <begin position="94"/>
        <end position="121"/>
    </location>
</feature>
<accession>A0ABV0WAM9</accession>
<keyword evidence="4" id="KW-0393">Immunoglobulin domain</keyword>
<dbReference type="InterPro" id="IPR051170">
    <property type="entry name" value="Neural/epithelial_adhesion"/>
</dbReference>
<dbReference type="SMART" id="SM00408">
    <property type="entry name" value="IGc2"/>
    <property type="match status" value="1"/>
</dbReference>
<dbReference type="Proteomes" id="UP001444071">
    <property type="component" value="Unassembled WGS sequence"/>
</dbReference>
<dbReference type="SUPFAM" id="SSF48726">
    <property type="entry name" value="Immunoglobulin"/>
    <property type="match status" value="1"/>
</dbReference>
<dbReference type="PANTHER" id="PTHR12231:SF253">
    <property type="entry name" value="DPR-INTERACTING PROTEIN ETA, ISOFORM B-RELATED"/>
    <property type="match status" value="1"/>
</dbReference>
<proteinExistence type="predicted"/>
<evidence type="ECO:0000313" key="8">
    <source>
        <dbReference type="Proteomes" id="UP001444071"/>
    </source>
</evidence>
<feature type="non-terminal residue" evidence="7">
    <location>
        <position position="228"/>
    </location>
</feature>
<comment type="caution">
    <text evidence="7">The sequence shown here is derived from an EMBL/GenBank/DDBJ whole genome shotgun (WGS) entry which is preliminary data.</text>
</comment>
<evidence type="ECO:0000256" key="1">
    <source>
        <dbReference type="ARBA" id="ARBA00022729"/>
    </source>
</evidence>
<dbReference type="InterPro" id="IPR013098">
    <property type="entry name" value="Ig_I-set"/>
</dbReference>
<dbReference type="InterPro" id="IPR003598">
    <property type="entry name" value="Ig_sub2"/>
</dbReference>
<evidence type="ECO:0000313" key="7">
    <source>
        <dbReference type="EMBL" id="MEQ2266330.1"/>
    </source>
</evidence>
<keyword evidence="3" id="KW-1015">Disulfide bond</keyword>
<feature type="non-terminal residue" evidence="7">
    <location>
        <position position="1"/>
    </location>
</feature>
<organism evidence="7 8">
    <name type="scientific">Xenotaenia resolanae</name>
    <dbReference type="NCBI Taxonomy" id="208358"/>
    <lineage>
        <taxon>Eukaryota</taxon>
        <taxon>Metazoa</taxon>
        <taxon>Chordata</taxon>
        <taxon>Craniata</taxon>
        <taxon>Vertebrata</taxon>
        <taxon>Euteleostomi</taxon>
        <taxon>Actinopterygii</taxon>
        <taxon>Neopterygii</taxon>
        <taxon>Teleostei</taxon>
        <taxon>Neoteleostei</taxon>
        <taxon>Acanthomorphata</taxon>
        <taxon>Ovalentaria</taxon>
        <taxon>Atherinomorphae</taxon>
        <taxon>Cyprinodontiformes</taxon>
        <taxon>Goodeidae</taxon>
        <taxon>Xenotaenia</taxon>
    </lineage>
</organism>
<dbReference type="InterPro" id="IPR003599">
    <property type="entry name" value="Ig_sub"/>
</dbReference>
<dbReference type="InterPro" id="IPR013783">
    <property type="entry name" value="Ig-like_fold"/>
</dbReference>
<keyword evidence="1" id="KW-0732">Signal</keyword>
<dbReference type="PROSITE" id="PS50835">
    <property type="entry name" value="IG_LIKE"/>
    <property type="match status" value="1"/>
</dbReference>
<reference evidence="7 8" key="1">
    <citation type="submission" date="2021-06" db="EMBL/GenBank/DDBJ databases">
        <authorList>
            <person name="Palmer J.M."/>
        </authorList>
    </citation>
    <scope>NUCLEOTIDE SEQUENCE [LARGE SCALE GENOMIC DNA]</scope>
    <source>
        <strain evidence="7 8">XR_2019</strain>
        <tissue evidence="7">Muscle</tissue>
    </source>
</reference>
<gene>
    <name evidence="7" type="ORF">XENORESO_020488</name>
</gene>
<keyword evidence="2" id="KW-0677">Repeat</keyword>